<keyword evidence="1" id="KW-0472">Membrane</keyword>
<reference evidence="2" key="1">
    <citation type="journal article" date="2020" name="Stud. Mycol.">
        <title>101 Dothideomycetes genomes: a test case for predicting lifestyles and emergence of pathogens.</title>
        <authorList>
            <person name="Haridas S."/>
            <person name="Albert R."/>
            <person name="Binder M."/>
            <person name="Bloem J."/>
            <person name="Labutti K."/>
            <person name="Salamov A."/>
            <person name="Andreopoulos B."/>
            <person name="Baker S."/>
            <person name="Barry K."/>
            <person name="Bills G."/>
            <person name="Bluhm B."/>
            <person name="Cannon C."/>
            <person name="Castanera R."/>
            <person name="Culley D."/>
            <person name="Daum C."/>
            <person name="Ezra D."/>
            <person name="Gonzalez J."/>
            <person name="Henrissat B."/>
            <person name="Kuo A."/>
            <person name="Liang C."/>
            <person name="Lipzen A."/>
            <person name="Lutzoni F."/>
            <person name="Magnuson J."/>
            <person name="Mondo S."/>
            <person name="Nolan M."/>
            <person name="Ohm R."/>
            <person name="Pangilinan J."/>
            <person name="Park H.-J."/>
            <person name="Ramirez L."/>
            <person name="Alfaro M."/>
            <person name="Sun H."/>
            <person name="Tritt A."/>
            <person name="Yoshinaga Y."/>
            <person name="Zwiers L.-H."/>
            <person name="Turgeon B."/>
            <person name="Goodwin S."/>
            <person name="Spatafora J."/>
            <person name="Crous P."/>
            <person name="Grigoriev I."/>
        </authorList>
    </citation>
    <scope>NUCLEOTIDE SEQUENCE</scope>
    <source>
        <strain evidence="2">CBS 113818</strain>
    </source>
</reference>
<organism evidence="2 3">
    <name type="scientific">Ophiobolus disseminans</name>
    <dbReference type="NCBI Taxonomy" id="1469910"/>
    <lineage>
        <taxon>Eukaryota</taxon>
        <taxon>Fungi</taxon>
        <taxon>Dikarya</taxon>
        <taxon>Ascomycota</taxon>
        <taxon>Pezizomycotina</taxon>
        <taxon>Dothideomycetes</taxon>
        <taxon>Pleosporomycetidae</taxon>
        <taxon>Pleosporales</taxon>
        <taxon>Pleosporineae</taxon>
        <taxon>Phaeosphaeriaceae</taxon>
        <taxon>Ophiobolus</taxon>
    </lineage>
</organism>
<keyword evidence="1" id="KW-1133">Transmembrane helix</keyword>
<dbReference type="Proteomes" id="UP000799424">
    <property type="component" value="Unassembled WGS sequence"/>
</dbReference>
<keyword evidence="1" id="KW-0812">Transmembrane</keyword>
<gene>
    <name evidence="2" type="ORF">CC86DRAFT_26599</name>
</gene>
<feature type="transmembrane region" description="Helical" evidence="1">
    <location>
        <begin position="35"/>
        <end position="54"/>
    </location>
</feature>
<name>A0A6A6ZZ20_9PLEO</name>
<evidence type="ECO:0000313" key="3">
    <source>
        <dbReference type="Proteomes" id="UP000799424"/>
    </source>
</evidence>
<dbReference type="AlphaFoldDB" id="A0A6A6ZZ20"/>
<protein>
    <submittedName>
        <fullName evidence="2">Uncharacterized protein</fullName>
    </submittedName>
</protein>
<keyword evidence="3" id="KW-1185">Reference proteome</keyword>
<evidence type="ECO:0000313" key="2">
    <source>
        <dbReference type="EMBL" id="KAF2826241.1"/>
    </source>
</evidence>
<sequence>MRLAVALWPRILPKQSATSYLITLAAPEVRRRHHGVGFCVGAFIVIMLACAAVADQICAVTLEGRTLYSILNSRNSWFHFESSSFLARSRHHLHTNPDRSLE</sequence>
<proteinExistence type="predicted"/>
<accession>A0A6A6ZZ20</accession>
<evidence type="ECO:0000256" key="1">
    <source>
        <dbReference type="SAM" id="Phobius"/>
    </source>
</evidence>
<dbReference type="EMBL" id="MU006226">
    <property type="protein sequence ID" value="KAF2826241.1"/>
    <property type="molecule type" value="Genomic_DNA"/>
</dbReference>